<dbReference type="AlphaFoldDB" id="A0A0A9A3L5"/>
<accession>A0A0A9A3L5</accession>
<proteinExistence type="predicted"/>
<name>A0A0A9A3L5_ARUDO</name>
<reference evidence="1" key="2">
    <citation type="journal article" date="2015" name="Data Brief">
        <title>Shoot transcriptome of the giant reed, Arundo donax.</title>
        <authorList>
            <person name="Barrero R.A."/>
            <person name="Guerrero F.D."/>
            <person name="Moolhuijzen P."/>
            <person name="Goolsby J.A."/>
            <person name="Tidwell J."/>
            <person name="Bellgard S.E."/>
            <person name="Bellgard M.I."/>
        </authorList>
    </citation>
    <scope>NUCLEOTIDE SEQUENCE</scope>
    <source>
        <tissue evidence="1">Shoot tissue taken approximately 20 cm above the soil surface</tissue>
    </source>
</reference>
<sequence length="73" mass="7904">MVSLSDGNVWYTNLRSIQARASTNTNTCAILAVHCDVALVPFSWLATGQVRGYVTEGSERPKSGVYCSVQSVH</sequence>
<dbReference type="EMBL" id="GBRH01256288">
    <property type="protein sequence ID" value="JAD41607.1"/>
    <property type="molecule type" value="Transcribed_RNA"/>
</dbReference>
<reference evidence="1" key="1">
    <citation type="submission" date="2014-09" db="EMBL/GenBank/DDBJ databases">
        <authorList>
            <person name="Magalhaes I.L.F."/>
            <person name="Oliveira U."/>
            <person name="Santos F.R."/>
            <person name="Vidigal T.H.D.A."/>
            <person name="Brescovit A.D."/>
            <person name="Santos A.J."/>
        </authorList>
    </citation>
    <scope>NUCLEOTIDE SEQUENCE</scope>
    <source>
        <tissue evidence="1">Shoot tissue taken approximately 20 cm above the soil surface</tissue>
    </source>
</reference>
<protein>
    <submittedName>
        <fullName evidence="1">Uncharacterized protein</fullName>
    </submittedName>
</protein>
<evidence type="ECO:0000313" key="1">
    <source>
        <dbReference type="EMBL" id="JAD41607.1"/>
    </source>
</evidence>
<organism evidence="1">
    <name type="scientific">Arundo donax</name>
    <name type="common">Giant reed</name>
    <name type="synonym">Donax arundinaceus</name>
    <dbReference type="NCBI Taxonomy" id="35708"/>
    <lineage>
        <taxon>Eukaryota</taxon>
        <taxon>Viridiplantae</taxon>
        <taxon>Streptophyta</taxon>
        <taxon>Embryophyta</taxon>
        <taxon>Tracheophyta</taxon>
        <taxon>Spermatophyta</taxon>
        <taxon>Magnoliopsida</taxon>
        <taxon>Liliopsida</taxon>
        <taxon>Poales</taxon>
        <taxon>Poaceae</taxon>
        <taxon>PACMAD clade</taxon>
        <taxon>Arundinoideae</taxon>
        <taxon>Arundineae</taxon>
        <taxon>Arundo</taxon>
    </lineage>
</organism>